<comment type="caution">
    <text evidence="9">The sequence shown here is derived from an EMBL/GenBank/DDBJ whole genome shotgun (WGS) entry which is preliminary data.</text>
</comment>
<dbReference type="CDD" id="cd05822">
    <property type="entry name" value="TLP_HIUase"/>
    <property type="match status" value="1"/>
</dbReference>
<proteinExistence type="inferred from homology"/>
<comment type="function">
    <text evidence="2">Catalyzes the hydrolysis of 5-hydroxyisourate (HIU) to 2-oxo-4-hydroxy-4-carboxy-5-ureidoimidazoline (OHCU).</text>
</comment>
<dbReference type="EC" id="3.5.2.17" evidence="7"/>
<dbReference type="AlphaFoldDB" id="A0AAD5U0L6"/>
<evidence type="ECO:0000256" key="4">
    <source>
        <dbReference type="ARBA" id="ARBA00011881"/>
    </source>
</evidence>
<evidence type="ECO:0000256" key="6">
    <source>
        <dbReference type="ARBA" id="ARBA00022801"/>
    </source>
</evidence>
<dbReference type="InterPro" id="IPR023416">
    <property type="entry name" value="Transthyretin/HIU_hydrolase_d"/>
</dbReference>
<comment type="similarity">
    <text evidence="3 7">Belongs to the transthyretin family. 5-hydroxyisourate hydrolase subfamily.</text>
</comment>
<feature type="domain" description="Transthyretin/hydroxyisourate hydrolase" evidence="8">
    <location>
        <begin position="1"/>
        <end position="116"/>
    </location>
</feature>
<dbReference type="NCBIfam" id="TIGR02962">
    <property type="entry name" value="hdxy_isourate"/>
    <property type="match status" value="1"/>
</dbReference>
<dbReference type="EMBL" id="JADGJW010000472">
    <property type="protein sequence ID" value="KAJ3216558.1"/>
    <property type="molecule type" value="Genomic_DNA"/>
</dbReference>
<dbReference type="PANTHER" id="PTHR10395">
    <property type="entry name" value="URICASE AND TRANSTHYRETIN-RELATED"/>
    <property type="match status" value="1"/>
</dbReference>
<evidence type="ECO:0000259" key="8">
    <source>
        <dbReference type="Pfam" id="PF00576"/>
    </source>
</evidence>
<dbReference type="GO" id="GO:0033971">
    <property type="term" value="F:hydroxyisourate hydrolase activity"/>
    <property type="evidence" value="ECO:0007669"/>
    <property type="project" value="UniProtKB-EC"/>
</dbReference>
<keyword evidence="6 7" id="KW-0378">Hydrolase</keyword>
<dbReference type="InterPro" id="IPR036817">
    <property type="entry name" value="Transthyretin/HIU_hydrolase_sf"/>
</dbReference>
<comment type="subunit">
    <text evidence="4 7">Homotetramer.</text>
</comment>
<reference evidence="9" key="1">
    <citation type="submission" date="2020-05" db="EMBL/GenBank/DDBJ databases">
        <title>Phylogenomic resolution of chytrid fungi.</title>
        <authorList>
            <person name="Stajich J.E."/>
            <person name="Amses K."/>
            <person name="Simmons R."/>
            <person name="Seto K."/>
            <person name="Myers J."/>
            <person name="Bonds A."/>
            <person name="Quandt C.A."/>
            <person name="Barry K."/>
            <person name="Liu P."/>
            <person name="Grigoriev I."/>
            <person name="Longcore J.E."/>
            <person name="James T.Y."/>
        </authorList>
    </citation>
    <scope>NUCLEOTIDE SEQUENCE</scope>
    <source>
        <strain evidence="9">JEL0476</strain>
    </source>
</reference>
<keyword evidence="5 7" id="KW-0659">Purine metabolism</keyword>
<dbReference type="PANTHER" id="PTHR10395:SF7">
    <property type="entry name" value="5-HYDROXYISOURATE HYDROLASE"/>
    <property type="match status" value="1"/>
</dbReference>
<evidence type="ECO:0000256" key="3">
    <source>
        <dbReference type="ARBA" id="ARBA00009850"/>
    </source>
</evidence>
<dbReference type="Pfam" id="PF00576">
    <property type="entry name" value="Transthyretin"/>
    <property type="match status" value="1"/>
</dbReference>
<evidence type="ECO:0000313" key="9">
    <source>
        <dbReference type="EMBL" id="KAJ3216558.1"/>
    </source>
</evidence>
<dbReference type="InterPro" id="IPR014306">
    <property type="entry name" value="Hydroxyisourate_hydrolase"/>
</dbReference>
<evidence type="ECO:0000256" key="7">
    <source>
        <dbReference type="RuleBase" id="RU361270"/>
    </source>
</evidence>
<dbReference type="SUPFAM" id="SSF49472">
    <property type="entry name" value="Transthyretin (synonym: prealbumin)"/>
    <property type="match status" value="1"/>
</dbReference>
<name>A0AAD5U0L6_9FUNG</name>
<evidence type="ECO:0000256" key="2">
    <source>
        <dbReference type="ARBA" id="ARBA00002704"/>
    </source>
</evidence>
<comment type="catalytic activity">
    <reaction evidence="1 7">
        <text>5-hydroxyisourate + H2O = 5-hydroxy-2-oxo-4-ureido-2,5-dihydro-1H-imidazole-5-carboxylate + H(+)</text>
        <dbReference type="Rhea" id="RHEA:23736"/>
        <dbReference type="ChEBI" id="CHEBI:15377"/>
        <dbReference type="ChEBI" id="CHEBI:15378"/>
        <dbReference type="ChEBI" id="CHEBI:18072"/>
        <dbReference type="ChEBI" id="CHEBI:58639"/>
        <dbReference type="EC" id="3.5.2.17"/>
    </reaction>
</comment>
<evidence type="ECO:0000313" key="10">
    <source>
        <dbReference type="Proteomes" id="UP001211065"/>
    </source>
</evidence>
<dbReference type="Gene3D" id="2.60.40.180">
    <property type="entry name" value="Transthyretin/hydroxyisourate hydrolase domain"/>
    <property type="match status" value="1"/>
</dbReference>
<gene>
    <name evidence="9" type="ORF">HK099_005824</name>
</gene>
<dbReference type="GO" id="GO:0006144">
    <property type="term" value="P:purine nucleobase metabolic process"/>
    <property type="evidence" value="ECO:0007669"/>
    <property type="project" value="UniProtKB-KW"/>
</dbReference>
<protein>
    <recommendedName>
        <fullName evidence="7">5-hydroxyisourate hydrolase</fullName>
        <shortName evidence="7">HIU hydrolase</shortName>
        <shortName evidence="7">HIUHase</shortName>
        <ecNumber evidence="7">3.5.2.17</ecNumber>
    </recommendedName>
</protein>
<accession>A0AAD5U0L6</accession>
<organism evidence="9 10">
    <name type="scientific">Clydaea vesicula</name>
    <dbReference type="NCBI Taxonomy" id="447962"/>
    <lineage>
        <taxon>Eukaryota</taxon>
        <taxon>Fungi</taxon>
        <taxon>Fungi incertae sedis</taxon>
        <taxon>Chytridiomycota</taxon>
        <taxon>Chytridiomycota incertae sedis</taxon>
        <taxon>Chytridiomycetes</taxon>
        <taxon>Lobulomycetales</taxon>
        <taxon>Lobulomycetaceae</taxon>
        <taxon>Clydaea</taxon>
    </lineage>
</organism>
<evidence type="ECO:0000256" key="1">
    <source>
        <dbReference type="ARBA" id="ARBA00001043"/>
    </source>
</evidence>
<feature type="non-terminal residue" evidence="9">
    <location>
        <position position="1"/>
    </location>
</feature>
<evidence type="ECO:0000256" key="5">
    <source>
        <dbReference type="ARBA" id="ARBA00022631"/>
    </source>
</evidence>
<keyword evidence="10" id="KW-1185">Reference proteome</keyword>
<sequence>ITTHVLDTTNGVAAKNVELKLEFSATGPNLDTNEFKTLAHGTTDSDGRCSTLLNPSDELKSGIYRLTFLTKNYFDSLNQKTFFPITQITFEVPNPPENHYHVPLLISNYSYSSYRGT</sequence>
<dbReference type="Proteomes" id="UP001211065">
    <property type="component" value="Unassembled WGS sequence"/>
</dbReference>